<organism evidence="2 3">
    <name type="scientific">Gluconobacter phage GC1</name>
    <dbReference type="NCBI Taxonomy" id="2047788"/>
    <lineage>
        <taxon>Viruses</taxon>
        <taxon>Varidnaviria</taxon>
        <taxon>Bamfordvirae</taxon>
        <taxon>Preplasmiviricota</taxon>
        <taxon>Prepoliviricotina</taxon>
        <taxon>Tectiliviricetes</taxon>
        <taxon>Kalamavirales</taxon>
        <taxon>Tectiviridae</taxon>
        <taxon>Gammatectivirus</taxon>
        <taxon>Gammatectivirus GC1</taxon>
    </lineage>
</organism>
<dbReference type="GO" id="GO:0039641">
    <property type="term" value="C:viral inner membrane"/>
    <property type="evidence" value="ECO:0007669"/>
    <property type="project" value="InterPro"/>
</dbReference>
<keyword evidence="1" id="KW-1133">Transmembrane helix</keyword>
<reference evidence="2 3" key="1">
    <citation type="journal article" date="2018" name="Viruses">
        <title>Bacteriophage GC1, a Novel Tectivirus Infecting Gluconobacter Cerinus, an Acetic Acid Bacterium Associated with Wine-Making.</title>
        <authorList>
            <person name="Philippe C."/>
            <person name="Krupovic M."/>
            <person name="Jaomanjaka F."/>
            <person name="Claisse O."/>
            <person name="Petrel M."/>
            <person name="le Marrec C."/>
        </authorList>
    </citation>
    <scope>NUCLEOTIDE SEQUENCE [LARGE SCALE GENOMIC DNA]</scope>
</reference>
<name>A0A2I5AR71_9VIRU</name>
<gene>
    <name evidence="2" type="ORF">GC1_00018</name>
</gene>
<evidence type="ECO:0000256" key="1">
    <source>
        <dbReference type="SAM" id="Phobius"/>
    </source>
</evidence>
<keyword evidence="1" id="KW-0472">Membrane</keyword>
<evidence type="ECO:0000313" key="3">
    <source>
        <dbReference type="Proteomes" id="UP000241016"/>
    </source>
</evidence>
<keyword evidence="3" id="KW-1185">Reference proteome</keyword>
<keyword evidence="1" id="KW-0812">Transmembrane</keyword>
<dbReference type="Proteomes" id="UP000241016">
    <property type="component" value="Segment"/>
</dbReference>
<evidence type="ECO:0000313" key="2">
    <source>
        <dbReference type="EMBL" id="ATS92586.1"/>
    </source>
</evidence>
<accession>A0A2I5AR71</accession>
<protein>
    <submittedName>
        <fullName evidence="2">DNA delivery protein</fullName>
    </submittedName>
</protein>
<dbReference type="EMBL" id="MG159787">
    <property type="protein sequence ID" value="ATS92586.1"/>
    <property type="molecule type" value="Genomic_DNA"/>
</dbReference>
<dbReference type="InterPro" id="IPR020085">
    <property type="entry name" value="DNA_delivery_prot_P32/34"/>
</dbReference>
<sequence length="71" mass="7262">MRGEFVEALVTVATAIVGVAMLSVLVSRRSNTSDVIQASGSAFSNALAVAEDPVTGNGVSIVTAYPSETEF</sequence>
<proteinExistence type="predicted"/>
<dbReference type="Pfam" id="PF11087">
    <property type="entry name" value="PRD1_DD"/>
    <property type="match status" value="1"/>
</dbReference>
<feature type="transmembrane region" description="Helical" evidence="1">
    <location>
        <begin position="6"/>
        <end position="26"/>
    </location>
</feature>